<evidence type="ECO:0000256" key="3">
    <source>
        <dbReference type="ARBA" id="ARBA00022737"/>
    </source>
</evidence>
<accession>A0A2T2NIW4</accession>
<comment type="subcellular location">
    <subcellularLocation>
        <location evidence="1">Secreted</location>
    </subcellularLocation>
</comment>
<dbReference type="Gene3D" id="2.160.20.10">
    <property type="entry name" value="Single-stranded right-handed beta-helix, Pectin lyase-like"/>
    <property type="match status" value="1"/>
</dbReference>
<feature type="chain" id="PRO_5015498305" evidence="6">
    <location>
        <begin position="24"/>
        <end position="402"/>
    </location>
</feature>
<feature type="signal peptide" evidence="6">
    <location>
        <begin position="1"/>
        <end position="23"/>
    </location>
</feature>
<evidence type="ECO:0000256" key="4">
    <source>
        <dbReference type="ARBA" id="ARBA00023277"/>
    </source>
</evidence>
<dbReference type="InterPro" id="IPR012334">
    <property type="entry name" value="Pectin_lyas_fold"/>
</dbReference>
<dbReference type="GO" id="GO:0000272">
    <property type="term" value="P:polysaccharide catabolic process"/>
    <property type="evidence" value="ECO:0007669"/>
    <property type="project" value="UniProtKB-KW"/>
</dbReference>
<dbReference type="GO" id="GO:0016829">
    <property type="term" value="F:lyase activity"/>
    <property type="evidence" value="ECO:0007669"/>
    <property type="project" value="UniProtKB-KW"/>
</dbReference>
<evidence type="ECO:0000313" key="8">
    <source>
        <dbReference type="Proteomes" id="UP000240883"/>
    </source>
</evidence>
<dbReference type="PANTHER" id="PTHR31736:SF9">
    <property type="entry name" value="ENDO-XYLOGALACTURONAN HYDROLASE A-RELATED"/>
    <property type="match status" value="1"/>
</dbReference>
<name>A0A2T2NIW4_CORCC</name>
<evidence type="ECO:0000256" key="6">
    <source>
        <dbReference type="SAM" id="SignalP"/>
    </source>
</evidence>
<keyword evidence="6" id="KW-0732">Signal</keyword>
<organism evidence="7 8">
    <name type="scientific">Corynespora cassiicola Philippines</name>
    <dbReference type="NCBI Taxonomy" id="1448308"/>
    <lineage>
        <taxon>Eukaryota</taxon>
        <taxon>Fungi</taxon>
        <taxon>Dikarya</taxon>
        <taxon>Ascomycota</taxon>
        <taxon>Pezizomycotina</taxon>
        <taxon>Dothideomycetes</taxon>
        <taxon>Pleosporomycetidae</taxon>
        <taxon>Pleosporales</taxon>
        <taxon>Corynesporascaceae</taxon>
        <taxon>Corynespora</taxon>
    </lineage>
</organism>
<dbReference type="EMBL" id="KZ678137">
    <property type="protein sequence ID" value="PSN65381.1"/>
    <property type="molecule type" value="Genomic_DNA"/>
</dbReference>
<keyword evidence="2" id="KW-0964">Secreted</keyword>
<evidence type="ECO:0000256" key="5">
    <source>
        <dbReference type="ARBA" id="ARBA00023326"/>
    </source>
</evidence>
<protein>
    <submittedName>
        <fullName evidence="7">Pectin lyase-like protein</fullName>
    </submittedName>
</protein>
<proteinExistence type="predicted"/>
<keyword evidence="8" id="KW-1185">Reference proteome</keyword>
<dbReference type="AlphaFoldDB" id="A0A2T2NIW4"/>
<dbReference type="PANTHER" id="PTHR31736">
    <property type="match status" value="1"/>
</dbReference>
<dbReference type="STRING" id="1448308.A0A2T2NIW4"/>
<evidence type="ECO:0000256" key="2">
    <source>
        <dbReference type="ARBA" id="ARBA00022525"/>
    </source>
</evidence>
<gene>
    <name evidence="7" type="ORF">BS50DRAFT_57005</name>
</gene>
<dbReference type="SUPFAM" id="SSF51126">
    <property type="entry name" value="Pectin lyase-like"/>
    <property type="match status" value="1"/>
</dbReference>
<keyword evidence="7" id="KW-0456">Lyase</keyword>
<sequence>MMQLYKALRLTHIIAGLATAGHASSTTSTLPKREPCIVPANGFEAIDDSPAINSALQTCGDGGTIILPSSSTYSIHTPINFSPCKNCDVQIEGTLLVAPGNWKYWEAQPSVLVLSGVTGARIRSLTGSGLIDGNAVDWYTNRWDSGFLTTRTLIDITDGSSAISIDNLAIRNPMQRFVRAQRHSRDLSFSRLRLTAEQQWGRYPRNEVDVAGIELGETTHVSIADSSIEFHARASHAGTVGVCVPLDIGTHDVHVRNLTCKGAWSGVVVALNSMGTIAPTAAQLADTVSNVHVSGLVFEGDTATGFQSYGHNSTMRNITWDGVTVLAGAPANANLCFLKLHSCTPCPPQCWRSLAASVTDVWFKRFRGNVGETPGEGYIFGWPLQNMKPEYHFEDWKNTTAV</sequence>
<evidence type="ECO:0000256" key="1">
    <source>
        <dbReference type="ARBA" id="ARBA00004613"/>
    </source>
</evidence>
<evidence type="ECO:0000313" key="7">
    <source>
        <dbReference type="EMBL" id="PSN65381.1"/>
    </source>
</evidence>
<dbReference type="Proteomes" id="UP000240883">
    <property type="component" value="Unassembled WGS sequence"/>
</dbReference>
<dbReference type="OrthoDB" id="187139at2759"/>
<keyword evidence="5" id="KW-0624">Polysaccharide degradation</keyword>
<keyword evidence="3" id="KW-0677">Repeat</keyword>
<keyword evidence="4" id="KW-0119">Carbohydrate metabolism</keyword>
<reference evidence="7 8" key="1">
    <citation type="journal article" date="2018" name="Front. Microbiol.">
        <title>Genome-Wide Analysis of Corynespora cassiicola Leaf Fall Disease Putative Effectors.</title>
        <authorList>
            <person name="Lopez D."/>
            <person name="Ribeiro S."/>
            <person name="Label P."/>
            <person name="Fumanal B."/>
            <person name="Venisse J.S."/>
            <person name="Kohler A."/>
            <person name="de Oliveira R.R."/>
            <person name="Labutti K."/>
            <person name="Lipzen A."/>
            <person name="Lail K."/>
            <person name="Bauer D."/>
            <person name="Ohm R.A."/>
            <person name="Barry K.W."/>
            <person name="Spatafora J."/>
            <person name="Grigoriev I.V."/>
            <person name="Martin F.M."/>
            <person name="Pujade-Renaud V."/>
        </authorList>
    </citation>
    <scope>NUCLEOTIDE SEQUENCE [LARGE SCALE GENOMIC DNA]</scope>
    <source>
        <strain evidence="7 8">Philippines</strain>
    </source>
</reference>
<dbReference type="InterPro" id="IPR011050">
    <property type="entry name" value="Pectin_lyase_fold/virulence"/>
</dbReference>
<dbReference type="GO" id="GO:0005576">
    <property type="term" value="C:extracellular region"/>
    <property type="evidence" value="ECO:0007669"/>
    <property type="project" value="UniProtKB-SubCell"/>
</dbReference>